<feature type="transmembrane region" description="Helical" evidence="7">
    <location>
        <begin position="39"/>
        <end position="63"/>
    </location>
</feature>
<evidence type="ECO:0000256" key="4">
    <source>
        <dbReference type="ARBA" id="ARBA00022989"/>
    </source>
</evidence>
<organism evidence="9 10">
    <name type="scientific">Heligmosomoides polygyrus</name>
    <name type="common">Parasitic roundworm</name>
    <dbReference type="NCBI Taxonomy" id="6339"/>
    <lineage>
        <taxon>Eukaryota</taxon>
        <taxon>Metazoa</taxon>
        <taxon>Ecdysozoa</taxon>
        <taxon>Nematoda</taxon>
        <taxon>Chromadorea</taxon>
        <taxon>Rhabditida</taxon>
        <taxon>Rhabditina</taxon>
        <taxon>Rhabditomorpha</taxon>
        <taxon>Strongyloidea</taxon>
        <taxon>Heligmosomidae</taxon>
        <taxon>Heligmosomoides</taxon>
    </lineage>
</organism>
<dbReference type="Proteomes" id="UP000050761">
    <property type="component" value="Unassembled WGS sequence"/>
</dbReference>
<reference evidence="10" key="2">
    <citation type="submission" date="2019-09" db="UniProtKB">
        <authorList>
            <consortium name="WormBaseParasite"/>
        </authorList>
    </citation>
    <scope>IDENTIFICATION</scope>
</reference>
<dbReference type="InterPro" id="IPR019421">
    <property type="entry name" value="7TM_GPCR_serpentine_rcpt_Srd"/>
</dbReference>
<keyword evidence="5 7" id="KW-0472">Membrane</keyword>
<proteinExistence type="inferred from homology"/>
<comment type="similarity">
    <text evidence="2">Belongs to the nematode receptor-like protein srd family.</text>
</comment>
<dbReference type="GO" id="GO:0016020">
    <property type="term" value="C:membrane"/>
    <property type="evidence" value="ECO:0007669"/>
    <property type="project" value="UniProtKB-SubCell"/>
</dbReference>
<feature type="transmembrane region" description="Helical" evidence="7">
    <location>
        <begin position="6"/>
        <end position="27"/>
    </location>
</feature>
<feature type="transmembrane region" description="Helical" evidence="7">
    <location>
        <begin position="259"/>
        <end position="279"/>
    </location>
</feature>
<sequence>MWNTFLFLLHVLPNIIGLVLNGVLFVLARYHSPHAIRKYSLLIVNFAVCDFFACLTSLIVFIFLGHPPYGRYCTTLRLVYCSFSYSVMLHLYAHTLYSMLMSFSFRYYVLNYRPPSRNQIKLIIFLVYLPSFVQMVLFSVADDPPELVEPLLKARFPHYNLTGRTITGNLDILEWKALSTILHMTLPITPVYICILFLRRGITQRLDDAVMSTRTRNLHRQLLTALTWQAVLPLFYLCAVLSYACGQLGVYHHPLLEHTTFISVGFIPALSPISSLYFVKQYRDCIRGFMCGGYSLSKSSKEISKDGSINHESHSSKGADIPPR</sequence>
<keyword evidence="9" id="KW-1185">Reference proteome</keyword>
<feature type="transmembrane region" description="Helical" evidence="7">
    <location>
        <begin position="122"/>
        <end position="141"/>
    </location>
</feature>
<evidence type="ECO:0000256" key="3">
    <source>
        <dbReference type="ARBA" id="ARBA00022692"/>
    </source>
</evidence>
<dbReference type="InterPro" id="IPR050920">
    <property type="entry name" value="Nematode_rcpt-like_delta"/>
</dbReference>
<evidence type="ECO:0000313" key="10">
    <source>
        <dbReference type="WBParaSite" id="HPBE_0000679601-mRNA-1"/>
    </source>
</evidence>
<protein>
    <submittedName>
        <fullName evidence="10">G_PROTEIN_RECEP_F1_2 domain-containing protein</fullName>
    </submittedName>
</protein>
<dbReference type="PANTHER" id="PTHR22945:SF90">
    <property type="entry name" value="G_PROTEIN_RECEP_F1_2 DOMAIN-CONTAINING PROTEIN"/>
    <property type="match status" value="1"/>
</dbReference>
<gene>
    <name evidence="8" type="ORF">HPBE_LOCUS6797</name>
</gene>
<evidence type="ECO:0000256" key="5">
    <source>
        <dbReference type="ARBA" id="ARBA00023136"/>
    </source>
</evidence>
<accession>A0A183FIP9</accession>
<evidence type="ECO:0000256" key="1">
    <source>
        <dbReference type="ARBA" id="ARBA00004141"/>
    </source>
</evidence>
<dbReference type="Gene3D" id="1.20.1070.10">
    <property type="entry name" value="Rhodopsin 7-helix transmembrane proteins"/>
    <property type="match status" value="1"/>
</dbReference>
<evidence type="ECO:0000256" key="2">
    <source>
        <dbReference type="ARBA" id="ARBA00009166"/>
    </source>
</evidence>
<dbReference type="SUPFAM" id="SSF81321">
    <property type="entry name" value="Family A G protein-coupled receptor-like"/>
    <property type="match status" value="1"/>
</dbReference>
<dbReference type="EMBL" id="UZAH01025743">
    <property type="protein sequence ID" value="VDO69708.1"/>
    <property type="molecule type" value="Genomic_DNA"/>
</dbReference>
<feature type="transmembrane region" description="Helical" evidence="7">
    <location>
        <begin position="83"/>
        <end position="110"/>
    </location>
</feature>
<dbReference type="WBParaSite" id="HPBE_0000679601-mRNA-1">
    <property type="protein sequence ID" value="HPBE_0000679601-mRNA-1"/>
    <property type="gene ID" value="HPBE_0000679601"/>
</dbReference>
<feature type="transmembrane region" description="Helical" evidence="7">
    <location>
        <begin position="181"/>
        <end position="202"/>
    </location>
</feature>
<dbReference type="PANTHER" id="PTHR22945">
    <property type="entry name" value="SERPENTINE RECEPTOR, CLASS D DELTA"/>
    <property type="match status" value="1"/>
</dbReference>
<keyword evidence="3 7" id="KW-0812">Transmembrane</keyword>
<feature type="region of interest" description="Disordered" evidence="6">
    <location>
        <begin position="301"/>
        <end position="324"/>
    </location>
</feature>
<name>A0A183FIP9_HELPZ</name>
<dbReference type="Pfam" id="PF10317">
    <property type="entry name" value="7TM_GPCR_Srd"/>
    <property type="match status" value="1"/>
</dbReference>
<evidence type="ECO:0000256" key="6">
    <source>
        <dbReference type="SAM" id="MobiDB-lite"/>
    </source>
</evidence>
<dbReference type="AlphaFoldDB" id="A0A183FIP9"/>
<reference evidence="8 9" key="1">
    <citation type="submission" date="2018-11" db="EMBL/GenBank/DDBJ databases">
        <authorList>
            <consortium name="Pathogen Informatics"/>
        </authorList>
    </citation>
    <scope>NUCLEOTIDE SEQUENCE [LARGE SCALE GENOMIC DNA]</scope>
</reference>
<comment type="subcellular location">
    <subcellularLocation>
        <location evidence="1">Membrane</location>
        <topology evidence="1">Multi-pass membrane protein</topology>
    </subcellularLocation>
</comment>
<evidence type="ECO:0000313" key="9">
    <source>
        <dbReference type="Proteomes" id="UP000050761"/>
    </source>
</evidence>
<feature type="transmembrane region" description="Helical" evidence="7">
    <location>
        <begin position="222"/>
        <end position="244"/>
    </location>
</feature>
<evidence type="ECO:0000313" key="8">
    <source>
        <dbReference type="EMBL" id="VDO69708.1"/>
    </source>
</evidence>
<accession>A0A3P8AZA4</accession>
<evidence type="ECO:0000256" key="7">
    <source>
        <dbReference type="SAM" id="Phobius"/>
    </source>
</evidence>
<keyword evidence="4 7" id="KW-1133">Transmembrane helix</keyword>
<dbReference type="OrthoDB" id="5797606at2759"/>